<proteinExistence type="predicted"/>
<dbReference type="AlphaFoldDB" id="A0A3B1A6G8"/>
<sequence length="164" mass="18384">MNGHILMASVLLFVATVAVATPKAEILEYGYYEFSTSAKRSAHPATTSGFVQTGEAQLVKQAERIPIEQGRLFGFRFIITGMDPNIGQLPVELVVTHPKMEKPDGTSSTGYRYTLGLVLNQGVVEDKTGYRMSEKYELVEGDWVFEYLFMNSPLMVQRFTTYKP</sequence>
<gene>
    <name evidence="2" type="ORF">MNBD_GAMMA20-668</name>
</gene>
<evidence type="ECO:0000259" key="1">
    <source>
        <dbReference type="Pfam" id="PF12975"/>
    </source>
</evidence>
<dbReference type="InterPro" id="IPR024331">
    <property type="entry name" value="DUF3859"/>
</dbReference>
<organism evidence="2">
    <name type="scientific">hydrothermal vent metagenome</name>
    <dbReference type="NCBI Taxonomy" id="652676"/>
    <lineage>
        <taxon>unclassified sequences</taxon>
        <taxon>metagenomes</taxon>
        <taxon>ecological metagenomes</taxon>
    </lineage>
</organism>
<feature type="domain" description="DUF3859" evidence="1">
    <location>
        <begin position="22"/>
        <end position="152"/>
    </location>
</feature>
<protein>
    <recommendedName>
        <fullName evidence="1">DUF3859 domain-containing protein</fullName>
    </recommendedName>
</protein>
<dbReference type="EMBL" id="UOFU01000068">
    <property type="protein sequence ID" value="VAW95197.1"/>
    <property type="molecule type" value="Genomic_DNA"/>
</dbReference>
<reference evidence="2" key="1">
    <citation type="submission" date="2018-06" db="EMBL/GenBank/DDBJ databases">
        <authorList>
            <person name="Zhirakovskaya E."/>
        </authorList>
    </citation>
    <scope>NUCLEOTIDE SEQUENCE</scope>
</reference>
<evidence type="ECO:0000313" key="2">
    <source>
        <dbReference type="EMBL" id="VAW95197.1"/>
    </source>
</evidence>
<dbReference type="Pfam" id="PF12975">
    <property type="entry name" value="DUF3859"/>
    <property type="match status" value="1"/>
</dbReference>
<accession>A0A3B1A6G8</accession>
<name>A0A3B1A6G8_9ZZZZ</name>
<dbReference type="Gene3D" id="2.60.40.2390">
    <property type="match status" value="1"/>
</dbReference>